<dbReference type="InterPro" id="IPR016085">
    <property type="entry name" value="Protease_inh_B-barrel_dom"/>
</dbReference>
<dbReference type="SUPFAM" id="SSF50882">
    <property type="entry name" value="beta-Barrel protease inhibitors"/>
    <property type="match status" value="2"/>
</dbReference>
<comment type="caution">
    <text evidence="3">The sequence shown here is derived from an EMBL/GenBank/DDBJ whole genome shotgun (WGS) entry which is preliminary data.</text>
</comment>
<sequence length="322" mass="34802">MGVALGFLSEALGLHFLIIYCLTDALTGLTCEFICFAGNFVRCAAHRISPCWKLNCFSEIPTGAEPYRSIVRGLNVEGDLWPIAKTNGSTGGLSLRVRGLGWVVFAVCLAASASGQLSAQEVGEAIVDATIGEWLIASEDGSVGCHIILGKDKTIGGRVVTEGKTCEAPWHDEIAAWDFSNPGIVLRDATRKQLVGFQEHEGGAWKTPMDVSPAIYFIPQPGSMDRIPTAKEAYGNWVLSDKGKSLCHLSLLETVSKRLDDASAVELGKDCAASVKKTKIDAWQIAEIHLVIIGGEDWVYTMTPDKDGFVSDDGKFHLKRDE</sequence>
<dbReference type="EMBL" id="SBHX01000008">
    <property type="protein sequence ID" value="RWX36197.1"/>
    <property type="molecule type" value="Genomic_DNA"/>
</dbReference>
<dbReference type="GO" id="GO:0004866">
    <property type="term" value="F:endopeptidase inhibitor activity"/>
    <property type="evidence" value="ECO:0007669"/>
    <property type="project" value="InterPro"/>
</dbReference>
<dbReference type="AlphaFoldDB" id="A0A444IB02"/>
<dbReference type="Pfam" id="PF02974">
    <property type="entry name" value="Inh"/>
    <property type="match status" value="1"/>
</dbReference>
<dbReference type="Gene3D" id="2.40.128.10">
    <property type="match status" value="2"/>
</dbReference>
<proteinExistence type="predicted"/>
<evidence type="ECO:0000313" key="4">
    <source>
        <dbReference type="Proteomes" id="UP000283817"/>
    </source>
</evidence>
<organism evidence="3 4">
    <name type="scientific">Rhizobium leguminosarum</name>
    <dbReference type="NCBI Taxonomy" id="384"/>
    <lineage>
        <taxon>Bacteria</taxon>
        <taxon>Pseudomonadati</taxon>
        <taxon>Pseudomonadota</taxon>
        <taxon>Alphaproteobacteria</taxon>
        <taxon>Hyphomicrobiales</taxon>
        <taxon>Rhizobiaceae</taxon>
        <taxon>Rhizobium/Agrobacterium group</taxon>
        <taxon>Rhizobium</taxon>
    </lineage>
</organism>
<reference evidence="3 4" key="1">
    <citation type="submission" date="2019-01" db="EMBL/GenBank/DDBJ databases">
        <title>RHIZO-ID as a novel technology for direct rhizobia identification.</title>
        <authorList>
            <person name="De Meyer S.E."/>
        </authorList>
    </citation>
    <scope>NUCLEOTIDE SEQUENCE [LARGE SCALE GENOMIC DNA]</scope>
    <source>
        <strain evidence="3 4">WSM448</strain>
    </source>
</reference>
<name>A0A444IB02_RHILE</name>
<evidence type="ECO:0000313" key="3">
    <source>
        <dbReference type="EMBL" id="RWX36197.1"/>
    </source>
</evidence>
<evidence type="ECO:0000256" key="1">
    <source>
        <dbReference type="ARBA" id="ARBA00022729"/>
    </source>
</evidence>
<protein>
    <recommendedName>
        <fullName evidence="2">Alkaline proteinase inhibitor/ Outer membrane lipoprotein Omp19 domain-containing protein</fullName>
    </recommendedName>
</protein>
<accession>A0A444IB02</accession>
<dbReference type="InterPro" id="IPR021140">
    <property type="entry name" value="Inh/Omp19"/>
</dbReference>
<dbReference type="Proteomes" id="UP000283817">
    <property type="component" value="Unassembled WGS sequence"/>
</dbReference>
<feature type="domain" description="Alkaline proteinase inhibitor/ Outer membrane lipoprotein Omp19" evidence="2">
    <location>
        <begin position="129"/>
        <end position="207"/>
    </location>
</feature>
<gene>
    <name evidence="3" type="ORF">EHI47_03685</name>
</gene>
<keyword evidence="1" id="KW-0732">Signal</keyword>
<evidence type="ECO:0000259" key="2">
    <source>
        <dbReference type="Pfam" id="PF02974"/>
    </source>
</evidence>